<dbReference type="RefSeq" id="WP_207549948.1">
    <property type="nucleotide sequence ID" value="NZ_FNKK01000002.1"/>
</dbReference>
<dbReference type="AlphaFoldDB" id="A0A1H1EPR5"/>
<keyword evidence="2" id="KW-0812">Transmembrane</keyword>
<dbReference type="EMBL" id="FNKK01000002">
    <property type="protein sequence ID" value="SDQ90548.1"/>
    <property type="molecule type" value="Genomic_DNA"/>
</dbReference>
<name>A0A1H1EPR5_9ACTN</name>
<evidence type="ECO:0008006" key="5">
    <source>
        <dbReference type="Google" id="ProtNLM"/>
    </source>
</evidence>
<organism evidence="3 4">
    <name type="scientific">Thermostaphylospora chromogena</name>
    <dbReference type="NCBI Taxonomy" id="35622"/>
    <lineage>
        <taxon>Bacteria</taxon>
        <taxon>Bacillati</taxon>
        <taxon>Actinomycetota</taxon>
        <taxon>Actinomycetes</taxon>
        <taxon>Streptosporangiales</taxon>
        <taxon>Thermomonosporaceae</taxon>
        <taxon>Thermostaphylospora</taxon>
    </lineage>
</organism>
<evidence type="ECO:0000256" key="2">
    <source>
        <dbReference type="SAM" id="Phobius"/>
    </source>
</evidence>
<gene>
    <name evidence="3" type="ORF">SAMN04489764_2569</name>
</gene>
<sequence>MDAPVEDADERPRLRPLSLTEDGGQIVVGDPETGRFVAMPPVGGVVIRAFQAGATMAEAARAAEQYAGEPVDVPAFVATLGRLGFLDDPDRPAEVPRASALQLSGWLSGPSRALVRPLFGRVAWILYGTAFVLAIAVLVAVPEVRPSAADAFALGETGPGLLLFLVLTRLTTALHECWHWLAAVSAGVPARFGVDWRLYFVVFETDLSQLWRLPRRQRYGPLLAGLAFDSVLLAVLLGIRVATLSGALSPPPTVMALVEMLILAKSVTMLWQFMLFLRTDVYAVLAMATGCRNLWRVKTLLLRRAFGRLTPEQAVELAAANPRDVRVGRWFRWVWLAGLGVAGFWLWWFYLPFLSRVVTAAIEQAAAGPLTGAFWSAVLCLAVLLWAQAALITRALLRIIRGLRRPVTPGGRPGGAAHGTAGTAGSTTGDGSAGG</sequence>
<reference evidence="3 4" key="1">
    <citation type="submission" date="2016-10" db="EMBL/GenBank/DDBJ databases">
        <authorList>
            <person name="de Groot N.N."/>
        </authorList>
    </citation>
    <scope>NUCLEOTIDE SEQUENCE [LARGE SCALE GENOMIC DNA]</scope>
    <source>
        <strain evidence="3 4">DSM 43794</strain>
    </source>
</reference>
<dbReference type="Proteomes" id="UP000217103">
    <property type="component" value="Unassembled WGS sequence"/>
</dbReference>
<feature type="transmembrane region" description="Helical" evidence="2">
    <location>
        <begin position="333"/>
        <end position="353"/>
    </location>
</feature>
<feature type="transmembrane region" description="Helical" evidence="2">
    <location>
        <begin position="122"/>
        <end position="141"/>
    </location>
</feature>
<evidence type="ECO:0000313" key="3">
    <source>
        <dbReference type="EMBL" id="SDQ90548.1"/>
    </source>
</evidence>
<evidence type="ECO:0000256" key="1">
    <source>
        <dbReference type="SAM" id="MobiDB-lite"/>
    </source>
</evidence>
<feature type="transmembrane region" description="Helical" evidence="2">
    <location>
        <begin position="222"/>
        <end position="242"/>
    </location>
</feature>
<accession>A0A1H1EPR5</accession>
<proteinExistence type="predicted"/>
<feature type="transmembrane region" description="Helical" evidence="2">
    <location>
        <begin position="373"/>
        <end position="397"/>
    </location>
</feature>
<protein>
    <recommendedName>
        <fullName evidence="5">Peptide zinc metalloprotease protein</fullName>
    </recommendedName>
</protein>
<evidence type="ECO:0000313" key="4">
    <source>
        <dbReference type="Proteomes" id="UP000217103"/>
    </source>
</evidence>
<keyword evidence="2" id="KW-1133">Transmembrane helix</keyword>
<feature type="transmembrane region" description="Helical" evidence="2">
    <location>
        <begin position="254"/>
        <end position="277"/>
    </location>
</feature>
<feature type="compositionally biased region" description="Low complexity" evidence="1">
    <location>
        <begin position="418"/>
        <end position="435"/>
    </location>
</feature>
<keyword evidence="4" id="KW-1185">Reference proteome</keyword>
<feature type="region of interest" description="Disordered" evidence="1">
    <location>
        <begin position="1"/>
        <end position="20"/>
    </location>
</feature>
<keyword evidence="2" id="KW-0472">Membrane</keyword>
<feature type="region of interest" description="Disordered" evidence="1">
    <location>
        <begin position="410"/>
        <end position="435"/>
    </location>
</feature>